<evidence type="ECO:0000313" key="4">
    <source>
        <dbReference type="EMBL" id="GFN88332.1"/>
    </source>
</evidence>
<organism evidence="4 5">
    <name type="scientific">Plakobranchus ocellatus</name>
    <dbReference type="NCBI Taxonomy" id="259542"/>
    <lineage>
        <taxon>Eukaryota</taxon>
        <taxon>Metazoa</taxon>
        <taxon>Spiralia</taxon>
        <taxon>Lophotrochozoa</taxon>
        <taxon>Mollusca</taxon>
        <taxon>Gastropoda</taxon>
        <taxon>Heterobranchia</taxon>
        <taxon>Euthyneura</taxon>
        <taxon>Panpulmonata</taxon>
        <taxon>Sacoglossa</taxon>
        <taxon>Placobranchoidea</taxon>
        <taxon>Plakobranchidae</taxon>
        <taxon>Plakobranchus</taxon>
    </lineage>
</organism>
<dbReference type="PROSITE" id="PS50892">
    <property type="entry name" value="V_SNARE"/>
    <property type="match status" value="1"/>
</dbReference>
<accession>A0AAV3Z142</accession>
<proteinExistence type="predicted"/>
<evidence type="ECO:0000256" key="1">
    <source>
        <dbReference type="PROSITE-ProRule" id="PRU00290"/>
    </source>
</evidence>
<keyword evidence="1" id="KW-0175">Coiled coil</keyword>
<evidence type="ECO:0000313" key="5">
    <source>
        <dbReference type="Proteomes" id="UP000735302"/>
    </source>
</evidence>
<evidence type="ECO:0000256" key="2">
    <source>
        <dbReference type="SAM" id="Phobius"/>
    </source>
</evidence>
<dbReference type="Proteomes" id="UP000735302">
    <property type="component" value="Unassembled WGS sequence"/>
</dbReference>
<dbReference type="SUPFAM" id="SSF58038">
    <property type="entry name" value="SNARE fusion complex"/>
    <property type="match status" value="1"/>
</dbReference>
<dbReference type="InterPro" id="IPR042855">
    <property type="entry name" value="V_SNARE_CC"/>
</dbReference>
<feature type="transmembrane region" description="Helical" evidence="2">
    <location>
        <begin position="95"/>
        <end position="114"/>
    </location>
</feature>
<reference evidence="4 5" key="1">
    <citation type="journal article" date="2021" name="Elife">
        <title>Chloroplast acquisition without the gene transfer in kleptoplastic sea slugs, Plakobranchus ocellatus.</title>
        <authorList>
            <person name="Maeda T."/>
            <person name="Takahashi S."/>
            <person name="Yoshida T."/>
            <person name="Shimamura S."/>
            <person name="Takaki Y."/>
            <person name="Nagai Y."/>
            <person name="Toyoda A."/>
            <person name="Suzuki Y."/>
            <person name="Arimoto A."/>
            <person name="Ishii H."/>
            <person name="Satoh N."/>
            <person name="Nishiyama T."/>
            <person name="Hasebe M."/>
            <person name="Maruyama T."/>
            <person name="Minagawa J."/>
            <person name="Obokata J."/>
            <person name="Shigenobu S."/>
        </authorList>
    </citation>
    <scope>NUCLEOTIDE SEQUENCE [LARGE SCALE GENOMIC DNA]</scope>
</reference>
<keyword evidence="2" id="KW-1133">Transmembrane helix</keyword>
<dbReference type="EMBL" id="BLXT01001848">
    <property type="protein sequence ID" value="GFN88332.1"/>
    <property type="molecule type" value="Genomic_DNA"/>
</dbReference>
<keyword evidence="2" id="KW-0472">Membrane</keyword>
<sequence length="120" mass="13679">MASNGPNVTHLLARQNHVRGVGEPQAGTRFERLRETIEELINTMRSGVSIWKRKSSRIKKIHSKLDKLSNISRVFKLRAKGLHETVWWKHSRMKAILQLEIGLIAAVISVALAHHTTETR</sequence>
<keyword evidence="2" id="KW-0812">Transmembrane</keyword>
<gene>
    <name evidence="4" type="ORF">PoB_001483800</name>
</gene>
<dbReference type="Pfam" id="PF00957">
    <property type="entry name" value="Synaptobrevin"/>
    <property type="match status" value="1"/>
</dbReference>
<dbReference type="Gene3D" id="1.20.5.110">
    <property type="match status" value="1"/>
</dbReference>
<dbReference type="AlphaFoldDB" id="A0AAV3Z142"/>
<keyword evidence="5" id="KW-1185">Reference proteome</keyword>
<name>A0AAV3Z142_9GAST</name>
<comment type="caution">
    <text evidence="4">The sequence shown here is derived from an EMBL/GenBank/DDBJ whole genome shotgun (WGS) entry which is preliminary data.</text>
</comment>
<protein>
    <submittedName>
        <fullName evidence="4">Vesicle-associated membrane protein 4</fullName>
    </submittedName>
</protein>
<feature type="domain" description="V-SNARE coiled-coil homology" evidence="3">
    <location>
        <begin position="29"/>
        <end position="89"/>
    </location>
</feature>
<evidence type="ECO:0000259" key="3">
    <source>
        <dbReference type="PROSITE" id="PS50892"/>
    </source>
</evidence>